<accession>A0A6P6NMR7</accession>
<evidence type="ECO:0000313" key="2">
    <source>
        <dbReference type="Proteomes" id="UP000515129"/>
    </source>
</evidence>
<protein>
    <submittedName>
        <fullName evidence="3">Dresden prostate carcinoma protein 2 isoform X1</fullName>
    </submittedName>
</protein>
<proteinExistence type="predicted"/>
<gene>
    <name evidence="3" type="primary">LOC113082459</name>
</gene>
<organism evidence="2 3">
    <name type="scientific">Carassius auratus</name>
    <name type="common">Goldfish</name>
    <dbReference type="NCBI Taxonomy" id="7957"/>
    <lineage>
        <taxon>Eukaryota</taxon>
        <taxon>Metazoa</taxon>
        <taxon>Chordata</taxon>
        <taxon>Craniata</taxon>
        <taxon>Vertebrata</taxon>
        <taxon>Euteleostomi</taxon>
        <taxon>Actinopterygii</taxon>
        <taxon>Neopterygii</taxon>
        <taxon>Teleostei</taxon>
        <taxon>Ostariophysi</taxon>
        <taxon>Cypriniformes</taxon>
        <taxon>Cyprinidae</taxon>
        <taxon>Cyprininae</taxon>
        <taxon>Carassius</taxon>
    </lineage>
</organism>
<dbReference type="KEGG" id="caua:113082459"/>
<evidence type="ECO:0000256" key="1">
    <source>
        <dbReference type="SAM" id="MobiDB-lite"/>
    </source>
</evidence>
<dbReference type="AlphaFoldDB" id="A0A6P6NMR7"/>
<dbReference type="GeneID" id="113082459"/>
<evidence type="ECO:0000313" key="3">
    <source>
        <dbReference type="RefSeq" id="XP_026109878.1"/>
    </source>
</evidence>
<sequence>MVRRPPKARRSQQDALRGCLLNQLLLKQSQSPKKPPLRSQPRGRRAATLLKTEMPRQTRSEKRHKRLTPLAMLNEKITGV</sequence>
<feature type="region of interest" description="Disordered" evidence="1">
    <location>
        <begin position="24"/>
        <end position="64"/>
    </location>
</feature>
<name>A0A6P6NMR7_CARAU</name>
<feature type="compositionally biased region" description="Low complexity" evidence="1">
    <location>
        <begin position="24"/>
        <end position="40"/>
    </location>
</feature>
<dbReference type="RefSeq" id="XP_026109878.1">
    <property type="nucleotide sequence ID" value="XM_026254093.1"/>
</dbReference>
<reference evidence="3" key="1">
    <citation type="submission" date="2025-08" db="UniProtKB">
        <authorList>
            <consortium name="RefSeq"/>
        </authorList>
    </citation>
    <scope>IDENTIFICATION</scope>
    <source>
        <strain evidence="3">Wakin</strain>
        <tissue evidence="3">Muscle</tissue>
    </source>
</reference>
<keyword evidence="2" id="KW-1185">Reference proteome</keyword>
<dbReference type="Proteomes" id="UP000515129">
    <property type="component" value="Unplaced"/>
</dbReference>